<evidence type="ECO:0000256" key="6">
    <source>
        <dbReference type="ARBA" id="ARBA00049348"/>
    </source>
</evidence>
<dbReference type="Pfam" id="PF01035">
    <property type="entry name" value="DNA_binding_1"/>
    <property type="match status" value="1"/>
</dbReference>
<dbReference type="AlphaFoldDB" id="A0A2H0TJX5"/>
<evidence type="ECO:0000259" key="7">
    <source>
        <dbReference type="Pfam" id="PF01035"/>
    </source>
</evidence>
<evidence type="ECO:0000256" key="3">
    <source>
        <dbReference type="ARBA" id="ARBA00022679"/>
    </source>
</evidence>
<dbReference type="CDD" id="cd06445">
    <property type="entry name" value="ATase"/>
    <property type="match status" value="1"/>
</dbReference>
<dbReference type="Gene3D" id="1.10.10.10">
    <property type="entry name" value="Winged helix-like DNA-binding domain superfamily/Winged helix DNA-binding domain"/>
    <property type="match status" value="1"/>
</dbReference>
<dbReference type="InterPro" id="IPR036388">
    <property type="entry name" value="WH-like_DNA-bd_sf"/>
</dbReference>
<accession>A0A2H0TJX5</accession>
<name>A0A2H0TJX5_9BACT</name>
<comment type="catalytic activity">
    <reaction evidence="1">
        <text>a 4-O-methyl-thymidine in DNA + L-cysteinyl-[protein] = a thymidine in DNA + S-methyl-L-cysteinyl-[protein]</text>
        <dbReference type="Rhea" id="RHEA:53428"/>
        <dbReference type="Rhea" id="RHEA-COMP:10131"/>
        <dbReference type="Rhea" id="RHEA-COMP:10132"/>
        <dbReference type="Rhea" id="RHEA-COMP:13555"/>
        <dbReference type="Rhea" id="RHEA-COMP:13556"/>
        <dbReference type="ChEBI" id="CHEBI:29950"/>
        <dbReference type="ChEBI" id="CHEBI:82612"/>
        <dbReference type="ChEBI" id="CHEBI:137386"/>
        <dbReference type="ChEBI" id="CHEBI:137387"/>
        <dbReference type="EC" id="2.1.1.63"/>
    </reaction>
</comment>
<proteinExistence type="predicted"/>
<keyword evidence="2" id="KW-0489">Methyltransferase</keyword>
<dbReference type="PANTHER" id="PTHR10815:SF13">
    <property type="entry name" value="METHYLATED-DNA--PROTEIN-CYSTEINE METHYLTRANSFERASE"/>
    <property type="match status" value="1"/>
</dbReference>
<evidence type="ECO:0000256" key="1">
    <source>
        <dbReference type="ARBA" id="ARBA00001286"/>
    </source>
</evidence>
<dbReference type="InterPro" id="IPR036217">
    <property type="entry name" value="MethylDNA_cys_MeTrfase_DNAb"/>
</dbReference>
<evidence type="ECO:0000256" key="5">
    <source>
        <dbReference type="ARBA" id="ARBA00023204"/>
    </source>
</evidence>
<protein>
    <recommendedName>
        <fullName evidence="7">Methylated-DNA-[protein]-cysteine S-methyltransferase DNA binding domain-containing protein</fullName>
    </recommendedName>
</protein>
<gene>
    <name evidence="8" type="ORF">COU43_00150</name>
</gene>
<comment type="catalytic activity">
    <reaction evidence="6">
        <text>a 6-O-methyl-2'-deoxyguanosine in DNA + L-cysteinyl-[protein] = S-methyl-L-cysteinyl-[protein] + a 2'-deoxyguanosine in DNA</text>
        <dbReference type="Rhea" id="RHEA:24000"/>
        <dbReference type="Rhea" id="RHEA-COMP:10131"/>
        <dbReference type="Rhea" id="RHEA-COMP:10132"/>
        <dbReference type="Rhea" id="RHEA-COMP:11367"/>
        <dbReference type="Rhea" id="RHEA-COMP:11368"/>
        <dbReference type="ChEBI" id="CHEBI:29950"/>
        <dbReference type="ChEBI" id="CHEBI:82612"/>
        <dbReference type="ChEBI" id="CHEBI:85445"/>
        <dbReference type="ChEBI" id="CHEBI:85448"/>
        <dbReference type="EC" id="2.1.1.63"/>
    </reaction>
</comment>
<dbReference type="NCBIfam" id="TIGR00589">
    <property type="entry name" value="ogt"/>
    <property type="match status" value="1"/>
</dbReference>
<evidence type="ECO:0000313" key="8">
    <source>
        <dbReference type="EMBL" id="PIR71860.1"/>
    </source>
</evidence>
<reference evidence="9" key="1">
    <citation type="submission" date="2017-09" db="EMBL/GenBank/DDBJ databases">
        <title>Depth-based differentiation of microbial function through sediment-hosted aquifers and enrichment of novel symbionts in the deep terrestrial subsurface.</title>
        <authorList>
            <person name="Probst A.J."/>
            <person name="Ladd B."/>
            <person name="Jarett J.K."/>
            <person name="Geller-Mcgrath D.E."/>
            <person name="Sieber C.M.K."/>
            <person name="Emerson J.B."/>
            <person name="Anantharaman K."/>
            <person name="Thomas B.C."/>
            <person name="Malmstrom R."/>
            <person name="Stieglmeier M."/>
            <person name="Klingl A."/>
            <person name="Woyke T."/>
            <person name="Ryan C.M."/>
            <person name="Banfield J.F."/>
        </authorList>
    </citation>
    <scope>NUCLEOTIDE SEQUENCE [LARGE SCALE GENOMIC DNA]</scope>
</reference>
<organism evidence="8 9">
    <name type="scientific">Candidatus Nealsonbacteria bacterium CG10_big_fil_rev_8_21_14_0_10_37_25</name>
    <dbReference type="NCBI Taxonomy" id="1974711"/>
    <lineage>
        <taxon>Bacteria</taxon>
        <taxon>Candidatus Nealsoniibacteriota</taxon>
    </lineage>
</organism>
<dbReference type="InterPro" id="IPR014048">
    <property type="entry name" value="MethylDNA_cys_MeTrfase_DNA-bd"/>
</dbReference>
<dbReference type="PROSITE" id="PS00374">
    <property type="entry name" value="MGMT"/>
    <property type="match status" value="1"/>
</dbReference>
<feature type="domain" description="Methylated-DNA-[protein]-cysteine S-methyltransferase DNA binding" evidence="7">
    <location>
        <begin position="5"/>
        <end position="74"/>
    </location>
</feature>
<keyword evidence="4" id="KW-0227">DNA damage</keyword>
<evidence type="ECO:0000256" key="4">
    <source>
        <dbReference type="ARBA" id="ARBA00022763"/>
    </source>
</evidence>
<keyword evidence="3" id="KW-0808">Transferase</keyword>
<dbReference type="PANTHER" id="PTHR10815">
    <property type="entry name" value="METHYLATED-DNA--PROTEIN-CYSTEINE METHYLTRANSFERASE"/>
    <property type="match status" value="1"/>
</dbReference>
<evidence type="ECO:0000313" key="9">
    <source>
        <dbReference type="Proteomes" id="UP000228909"/>
    </source>
</evidence>
<dbReference type="GO" id="GO:0003908">
    <property type="term" value="F:methylated-DNA-[protein]-cysteine S-methyltransferase activity"/>
    <property type="evidence" value="ECO:0007669"/>
    <property type="project" value="UniProtKB-EC"/>
</dbReference>
<dbReference type="GO" id="GO:0006281">
    <property type="term" value="P:DNA repair"/>
    <property type="evidence" value="ECO:0007669"/>
    <property type="project" value="UniProtKB-KW"/>
</dbReference>
<dbReference type="SUPFAM" id="SSF46767">
    <property type="entry name" value="Methylated DNA-protein cysteine methyltransferase, C-terminal domain"/>
    <property type="match status" value="1"/>
</dbReference>
<dbReference type="InterPro" id="IPR001497">
    <property type="entry name" value="MethylDNA_cys_MeTrfase_AS"/>
</dbReference>
<dbReference type="Proteomes" id="UP000228909">
    <property type="component" value="Unassembled WGS sequence"/>
</dbReference>
<dbReference type="EMBL" id="PFCK01000007">
    <property type="protein sequence ID" value="PIR71860.1"/>
    <property type="molecule type" value="Genomic_DNA"/>
</dbReference>
<keyword evidence="5" id="KW-0234">DNA repair</keyword>
<evidence type="ECO:0000256" key="2">
    <source>
        <dbReference type="ARBA" id="ARBA00022603"/>
    </source>
</evidence>
<comment type="caution">
    <text evidence="8">The sequence shown here is derived from an EMBL/GenBank/DDBJ whole genome shotgun (WGS) entry which is preliminary data.</text>
</comment>
<sequence>MKFNSFQKKVYEVVRKIPKGRVLTYKIVAKLAGRPKAWRAVGNILNKNKDPKIPCHRVIKVNGEIGGYRYGIKKNCLIKKRMYNNRFPWPSYIPTYKINPVEEQALYGAGNSGIKTLL</sequence>
<dbReference type="GO" id="GO:0032259">
    <property type="term" value="P:methylation"/>
    <property type="evidence" value="ECO:0007669"/>
    <property type="project" value="UniProtKB-KW"/>
</dbReference>